<comment type="caution">
    <text evidence="2">The sequence shown here is derived from an EMBL/GenBank/DDBJ whole genome shotgun (WGS) entry which is preliminary data.</text>
</comment>
<reference evidence="2 3" key="1">
    <citation type="submission" date="2023-10" db="EMBL/GenBank/DDBJ databases">
        <title>Draft genome sequence of Xylaria bambusicola isolate GMP-LS, the root and basal stem rot pathogen of sugarcane in Indonesia.</title>
        <authorList>
            <person name="Selvaraj P."/>
            <person name="Muralishankar V."/>
            <person name="Muruganantham S."/>
            <person name="Sp S."/>
            <person name="Haryani S."/>
            <person name="Lau K.J.X."/>
            <person name="Naqvi N.I."/>
        </authorList>
    </citation>
    <scope>NUCLEOTIDE SEQUENCE [LARGE SCALE GENOMIC DNA]</scope>
    <source>
        <strain evidence="2">GMP-LS</strain>
    </source>
</reference>
<accession>A0AAN7UVC9</accession>
<dbReference type="SUPFAM" id="SSF56112">
    <property type="entry name" value="Protein kinase-like (PK-like)"/>
    <property type="match status" value="1"/>
</dbReference>
<dbReference type="PANTHER" id="PTHR37542:SF3">
    <property type="entry name" value="PRION-INHIBITION AND PROPAGATION HELO DOMAIN-CONTAINING PROTEIN"/>
    <property type="match status" value="1"/>
</dbReference>
<dbReference type="Proteomes" id="UP001305414">
    <property type="component" value="Unassembled WGS sequence"/>
</dbReference>
<evidence type="ECO:0000313" key="2">
    <source>
        <dbReference type="EMBL" id="KAK5633616.1"/>
    </source>
</evidence>
<gene>
    <name evidence="2" type="ORF">RRF57_009330</name>
</gene>
<evidence type="ECO:0000259" key="1">
    <source>
        <dbReference type="Pfam" id="PF24476"/>
    </source>
</evidence>
<dbReference type="AlphaFoldDB" id="A0AAN7UVC9"/>
<dbReference type="Pfam" id="PF24476">
    <property type="entry name" value="DUF7580"/>
    <property type="match status" value="1"/>
</dbReference>
<dbReference type="PANTHER" id="PTHR37542">
    <property type="entry name" value="HELO DOMAIN-CONTAINING PROTEIN-RELATED"/>
    <property type="match status" value="1"/>
</dbReference>
<dbReference type="Gene3D" id="1.10.510.10">
    <property type="entry name" value="Transferase(Phosphotransferase) domain 1"/>
    <property type="match status" value="1"/>
</dbReference>
<proteinExistence type="predicted"/>
<feature type="domain" description="DUF7580" evidence="1">
    <location>
        <begin position="104"/>
        <end position="189"/>
    </location>
</feature>
<keyword evidence="3" id="KW-1185">Reference proteome</keyword>
<evidence type="ECO:0000313" key="3">
    <source>
        <dbReference type="Proteomes" id="UP001305414"/>
    </source>
</evidence>
<name>A0AAN7UVC9_9PEZI</name>
<sequence>MELDGFRHVEKAHELGDLPQRTTVTYRGRDVWVEWKDNLVIDGLYPHADHSEIRIGLLTDLLCHVKPIGFRAPPCLGYIKIQDSELGPRLGIVFENPPIHGTRSELITLQSLLGQGPKPSLSVRLSLCAVLARCLYSFHSVNWMHKGLRSDNVIFFASSSASVDLSSPYVSGFDLSRPSSIDTMTEKPGFNPVRDIYRHPDAQSGQTDGNFRKCYDIYSLGVVIIEVLLWKHIGEVAGFKDISKVKPSTLQGMQSWLLARSPTGQASLPLTTATSESCLQRVASEGGDVLRDIVKYCLTADEVEQLQYPGEPPEMVVVRLQRVAGQDIVKRLESIPLALQG</sequence>
<protein>
    <recommendedName>
        <fullName evidence="1">DUF7580 domain-containing protein</fullName>
    </recommendedName>
</protein>
<dbReference type="InterPro" id="IPR011009">
    <property type="entry name" value="Kinase-like_dom_sf"/>
</dbReference>
<dbReference type="EMBL" id="JAWHQM010000034">
    <property type="protein sequence ID" value="KAK5633616.1"/>
    <property type="molecule type" value="Genomic_DNA"/>
</dbReference>
<organism evidence="2 3">
    <name type="scientific">Xylaria bambusicola</name>
    <dbReference type="NCBI Taxonomy" id="326684"/>
    <lineage>
        <taxon>Eukaryota</taxon>
        <taxon>Fungi</taxon>
        <taxon>Dikarya</taxon>
        <taxon>Ascomycota</taxon>
        <taxon>Pezizomycotina</taxon>
        <taxon>Sordariomycetes</taxon>
        <taxon>Xylariomycetidae</taxon>
        <taxon>Xylariales</taxon>
        <taxon>Xylariaceae</taxon>
        <taxon>Xylaria</taxon>
    </lineage>
</organism>
<dbReference type="InterPro" id="IPR056002">
    <property type="entry name" value="DUF7580"/>
</dbReference>